<gene>
    <name evidence="3" type="ORF">NMN56_028030</name>
</gene>
<dbReference type="InterPro" id="IPR050268">
    <property type="entry name" value="NADH-dep_flavin_reductase"/>
</dbReference>
<organism evidence="3 4">
    <name type="scientific">Streptomyces iconiensis</name>
    <dbReference type="NCBI Taxonomy" id="1384038"/>
    <lineage>
        <taxon>Bacteria</taxon>
        <taxon>Bacillati</taxon>
        <taxon>Actinomycetota</taxon>
        <taxon>Actinomycetes</taxon>
        <taxon>Kitasatosporales</taxon>
        <taxon>Streptomycetaceae</taxon>
        <taxon>Streptomyces</taxon>
    </lineage>
</organism>
<feature type="domain" description="Flavin reductase like" evidence="2">
    <location>
        <begin position="19"/>
        <end position="166"/>
    </location>
</feature>
<dbReference type="SUPFAM" id="SSF50475">
    <property type="entry name" value="FMN-binding split barrel"/>
    <property type="match status" value="1"/>
</dbReference>
<evidence type="ECO:0000259" key="2">
    <source>
        <dbReference type="SMART" id="SM00903"/>
    </source>
</evidence>
<dbReference type="PANTHER" id="PTHR30466:SF1">
    <property type="entry name" value="FMN REDUCTASE (NADH) RUTF"/>
    <property type="match status" value="1"/>
</dbReference>
<comment type="caution">
    <text evidence="3">The sequence shown here is derived from an EMBL/GenBank/DDBJ whole genome shotgun (WGS) entry which is preliminary data.</text>
</comment>
<proteinExistence type="predicted"/>
<evidence type="ECO:0000256" key="1">
    <source>
        <dbReference type="ARBA" id="ARBA00023002"/>
    </source>
</evidence>
<sequence>MAENLTQLTPTQRMFREAMSNLSAGVNIVTTDGPGGRAGITVSAVCSVTDAPPTMLVCVNRSSRSHDIFRENRDVCINVLGPEHADVAMAFAGRVPSGERFTATESVWDHSHSAPVLRGSAASVLGRITGAAERGSHTVMFVEVDRVIVGEGCDGGLVYFRRGFHPIPTSLTA</sequence>
<reference evidence="3 4" key="1">
    <citation type="submission" date="2023-05" db="EMBL/GenBank/DDBJ databases">
        <title>Streptantibioticus silvisoli sp. nov., acidotolerant actinomycetes 1 from pine litter.</title>
        <authorList>
            <person name="Swiecimska M."/>
            <person name="Golinska P."/>
            <person name="Sangal V."/>
            <person name="Wachnowicz B."/>
            <person name="Goodfellow M."/>
        </authorList>
    </citation>
    <scope>NUCLEOTIDE SEQUENCE [LARGE SCALE GENOMIC DNA]</scope>
    <source>
        <strain evidence="3 4">DSM 42109</strain>
    </source>
</reference>
<keyword evidence="1" id="KW-0560">Oxidoreductase</keyword>
<dbReference type="PANTHER" id="PTHR30466">
    <property type="entry name" value="FLAVIN REDUCTASE"/>
    <property type="match status" value="1"/>
</dbReference>
<evidence type="ECO:0000313" key="4">
    <source>
        <dbReference type="Proteomes" id="UP001214441"/>
    </source>
</evidence>
<protein>
    <submittedName>
        <fullName evidence="3">Flavin reductase</fullName>
    </submittedName>
</protein>
<evidence type="ECO:0000313" key="3">
    <source>
        <dbReference type="EMBL" id="MDJ1135733.1"/>
    </source>
</evidence>
<accession>A0ABT7A531</accession>
<dbReference type="Pfam" id="PF01613">
    <property type="entry name" value="Flavin_Reduct"/>
    <property type="match status" value="1"/>
</dbReference>
<dbReference type="Proteomes" id="UP001214441">
    <property type="component" value="Unassembled WGS sequence"/>
</dbReference>
<dbReference type="InterPro" id="IPR002563">
    <property type="entry name" value="Flavin_Rdtase-like_dom"/>
</dbReference>
<dbReference type="SMART" id="SM00903">
    <property type="entry name" value="Flavin_Reduct"/>
    <property type="match status" value="1"/>
</dbReference>
<dbReference type="EMBL" id="JANCPR020000032">
    <property type="protein sequence ID" value="MDJ1135733.1"/>
    <property type="molecule type" value="Genomic_DNA"/>
</dbReference>
<keyword evidence="4" id="KW-1185">Reference proteome</keyword>
<dbReference type="InterPro" id="IPR012349">
    <property type="entry name" value="Split_barrel_FMN-bd"/>
</dbReference>
<dbReference type="RefSeq" id="WP_274046426.1">
    <property type="nucleotide sequence ID" value="NZ_JANCPR020000032.1"/>
</dbReference>
<name>A0ABT7A531_9ACTN</name>
<dbReference type="Gene3D" id="2.30.110.10">
    <property type="entry name" value="Electron Transport, Fmn-binding Protein, Chain A"/>
    <property type="match status" value="1"/>
</dbReference>